<dbReference type="Proteomes" id="UP000054217">
    <property type="component" value="Unassembled WGS sequence"/>
</dbReference>
<dbReference type="AlphaFoldDB" id="A0A0C3KYH1"/>
<protein>
    <submittedName>
        <fullName evidence="3">Uncharacterized protein</fullName>
    </submittedName>
</protein>
<reference evidence="3 4" key="1">
    <citation type="submission" date="2014-04" db="EMBL/GenBank/DDBJ databases">
        <authorList>
            <consortium name="DOE Joint Genome Institute"/>
            <person name="Kuo A."/>
            <person name="Kohler A."/>
            <person name="Costa M.D."/>
            <person name="Nagy L.G."/>
            <person name="Floudas D."/>
            <person name="Copeland A."/>
            <person name="Barry K.W."/>
            <person name="Cichocki N."/>
            <person name="Veneault-Fourrey C."/>
            <person name="LaButti K."/>
            <person name="Lindquist E.A."/>
            <person name="Lipzen A."/>
            <person name="Lundell T."/>
            <person name="Morin E."/>
            <person name="Murat C."/>
            <person name="Sun H."/>
            <person name="Tunlid A."/>
            <person name="Henrissat B."/>
            <person name="Grigoriev I.V."/>
            <person name="Hibbett D.S."/>
            <person name="Martin F."/>
            <person name="Nordberg H.P."/>
            <person name="Cantor M.N."/>
            <person name="Hua S.X."/>
        </authorList>
    </citation>
    <scope>NUCLEOTIDE SEQUENCE [LARGE SCALE GENOMIC DNA]</scope>
    <source>
        <strain evidence="3 4">Marx 270</strain>
    </source>
</reference>
<keyword evidence="2" id="KW-0812">Transmembrane</keyword>
<evidence type="ECO:0000256" key="1">
    <source>
        <dbReference type="SAM" id="MobiDB-lite"/>
    </source>
</evidence>
<evidence type="ECO:0000256" key="2">
    <source>
        <dbReference type="SAM" id="Phobius"/>
    </source>
</evidence>
<dbReference type="OrthoDB" id="10660928at2759"/>
<proteinExistence type="predicted"/>
<evidence type="ECO:0000313" key="4">
    <source>
        <dbReference type="Proteomes" id="UP000054217"/>
    </source>
</evidence>
<feature type="transmembrane region" description="Helical" evidence="2">
    <location>
        <begin position="29"/>
        <end position="50"/>
    </location>
</feature>
<dbReference type="InParanoid" id="A0A0C3KYH1"/>
<dbReference type="EMBL" id="KN831944">
    <property type="protein sequence ID" value="KIO14577.1"/>
    <property type="molecule type" value="Genomic_DNA"/>
</dbReference>
<feature type="compositionally biased region" description="Acidic residues" evidence="1">
    <location>
        <begin position="205"/>
        <end position="217"/>
    </location>
</feature>
<accession>A0A0C3KYH1</accession>
<dbReference type="HOGENOM" id="CLU_639539_0_0_1"/>
<organism evidence="3 4">
    <name type="scientific">Pisolithus tinctorius Marx 270</name>
    <dbReference type="NCBI Taxonomy" id="870435"/>
    <lineage>
        <taxon>Eukaryota</taxon>
        <taxon>Fungi</taxon>
        <taxon>Dikarya</taxon>
        <taxon>Basidiomycota</taxon>
        <taxon>Agaricomycotina</taxon>
        <taxon>Agaricomycetes</taxon>
        <taxon>Agaricomycetidae</taxon>
        <taxon>Boletales</taxon>
        <taxon>Sclerodermatineae</taxon>
        <taxon>Pisolithaceae</taxon>
        <taxon>Pisolithus</taxon>
    </lineage>
</organism>
<feature type="region of interest" description="Disordered" evidence="1">
    <location>
        <begin position="117"/>
        <end position="137"/>
    </location>
</feature>
<keyword evidence="2" id="KW-1133">Transmembrane helix</keyword>
<keyword evidence="2" id="KW-0472">Membrane</keyword>
<reference evidence="4" key="2">
    <citation type="submission" date="2015-01" db="EMBL/GenBank/DDBJ databases">
        <title>Evolutionary Origins and Diversification of the Mycorrhizal Mutualists.</title>
        <authorList>
            <consortium name="DOE Joint Genome Institute"/>
            <consortium name="Mycorrhizal Genomics Consortium"/>
            <person name="Kohler A."/>
            <person name="Kuo A."/>
            <person name="Nagy L.G."/>
            <person name="Floudas D."/>
            <person name="Copeland A."/>
            <person name="Barry K.W."/>
            <person name="Cichocki N."/>
            <person name="Veneault-Fourrey C."/>
            <person name="LaButti K."/>
            <person name="Lindquist E.A."/>
            <person name="Lipzen A."/>
            <person name="Lundell T."/>
            <person name="Morin E."/>
            <person name="Murat C."/>
            <person name="Riley R."/>
            <person name="Ohm R."/>
            <person name="Sun H."/>
            <person name="Tunlid A."/>
            <person name="Henrissat B."/>
            <person name="Grigoriev I.V."/>
            <person name="Hibbett D.S."/>
            <person name="Martin F."/>
        </authorList>
    </citation>
    <scope>NUCLEOTIDE SEQUENCE [LARGE SCALE GENOMIC DNA]</scope>
    <source>
        <strain evidence="4">Marx 270</strain>
    </source>
</reference>
<gene>
    <name evidence="3" type="ORF">M404DRAFT_991339</name>
</gene>
<sequence length="429" mass="45740">MSPIFSRSASAPRSSIDYARGGSGTATTVLAAICLTLLVILVVLIAYYFFRACTGTSKGAQIDDAAGDTVRLFFATRSSPAALHSIQVTQPAPTTDIPQGERKERTPQIGHVAEETAMASTSRTGISRGERKEGTPQIGHAAGDAVRLFFATRSSPAALHSIQATASTSRTGIPQGELEKGISEIVNPVRHVESLLAAQCPLGSDNDENSDDEEDGDGKDKPCNDSAHGVEGQCAVPEVVEPQMSPPVSFGSLADLYCVEDEDEDGDENENENKDIIDGSYDFPLKLIGSSNRPNSYLNIPGLAQHPPAVQFSSPVKIRLSTSRPVSLMRSPCLRSNDPETQSPIVDEVAIDVDPLRDSTCSSLDQEYTNEPEMQSPIVDTADINVDRPANTRSSLDGERLAVSETQSQIIDKLNEDVGLLADTGRASV</sequence>
<evidence type="ECO:0000313" key="3">
    <source>
        <dbReference type="EMBL" id="KIO14577.1"/>
    </source>
</evidence>
<keyword evidence="4" id="KW-1185">Reference proteome</keyword>
<feature type="region of interest" description="Disordered" evidence="1">
    <location>
        <begin position="200"/>
        <end position="230"/>
    </location>
</feature>
<name>A0A0C3KYH1_PISTI</name>